<dbReference type="GO" id="GO:0006611">
    <property type="term" value="P:protein export from nucleus"/>
    <property type="evidence" value="ECO:0007669"/>
    <property type="project" value="TreeGrafter"/>
</dbReference>
<reference evidence="5 6" key="1">
    <citation type="submission" date="2016-07" db="EMBL/GenBank/DDBJ databases">
        <title>Pervasive Adenine N6-methylation of Active Genes in Fungi.</title>
        <authorList>
            <consortium name="DOE Joint Genome Institute"/>
            <person name="Mondo S.J."/>
            <person name="Dannebaum R.O."/>
            <person name="Kuo R.C."/>
            <person name="Labutti K."/>
            <person name="Haridas S."/>
            <person name="Kuo A."/>
            <person name="Salamov A."/>
            <person name="Ahrendt S.R."/>
            <person name="Lipzen A."/>
            <person name="Sullivan W."/>
            <person name="Andreopoulos W.B."/>
            <person name="Clum A."/>
            <person name="Lindquist E."/>
            <person name="Daum C."/>
            <person name="Ramamoorthy G.K."/>
            <person name="Gryganskyi A."/>
            <person name="Culley D."/>
            <person name="Magnuson J.K."/>
            <person name="James T.Y."/>
            <person name="O'Malley M.A."/>
            <person name="Stajich J.E."/>
            <person name="Spatafora J.W."/>
            <person name="Visel A."/>
            <person name="Grigoriev I.V."/>
        </authorList>
    </citation>
    <scope>NUCLEOTIDE SEQUENCE [LARGE SCALE GENOMIC DNA]</scope>
    <source>
        <strain evidence="5 6">NRRL 1336</strain>
    </source>
</reference>
<dbReference type="PANTHER" id="PTHR10997:SF8">
    <property type="entry name" value="EXPORTIN-2"/>
    <property type="match status" value="1"/>
</dbReference>
<dbReference type="SUPFAM" id="SSF48371">
    <property type="entry name" value="ARM repeat"/>
    <property type="match status" value="1"/>
</dbReference>
<sequence length="132" mass="15213">FPLALLQLIGDANGDQTLRFAGAVYFKNYIKRNWDNENADHITPQDRLTIKNEIVQLMISTPERTQLQISDALSIIAAEDFPEQWENLMPELTSKLSDTDYKTNNGILQTAHSIFKKQVEMLTWNNVFRITN</sequence>
<evidence type="ECO:0000313" key="6">
    <source>
        <dbReference type="Proteomes" id="UP000193560"/>
    </source>
</evidence>
<dbReference type="InterPro" id="IPR001494">
    <property type="entry name" value="Importin-beta_N"/>
</dbReference>
<keyword evidence="2" id="KW-0813">Transport</keyword>
<evidence type="ECO:0000256" key="3">
    <source>
        <dbReference type="ARBA" id="ARBA00023242"/>
    </source>
</evidence>
<gene>
    <name evidence="5" type="ORF">BCR42DRAFT_335367</name>
</gene>
<accession>A0A1X2I3J4</accession>
<keyword evidence="6" id="KW-1185">Reference proteome</keyword>
<dbReference type="PANTHER" id="PTHR10997">
    <property type="entry name" value="IMPORTIN-7, 8, 11"/>
    <property type="match status" value="1"/>
</dbReference>
<dbReference type="GO" id="GO:0031267">
    <property type="term" value="F:small GTPase binding"/>
    <property type="evidence" value="ECO:0007669"/>
    <property type="project" value="InterPro"/>
</dbReference>
<dbReference type="InterPro" id="IPR016024">
    <property type="entry name" value="ARM-type_fold"/>
</dbReference>
<dbReference type="AlphaFoldDB" id="A0A1X2I3J4"/>
<dbReference type="GO" id="GO:0005635">
    <property type="term" value="C:nuclear envelope"/>
    <property type="evidence" value="ECO:0007669"/>
    <property type="project" value="TreeGrafter"/>
</dbReference>
<keyword evidence="3" id="KW-0539">Nucleus</keyword>
<dbReference type="OrthoDB" id="3268246at2759"/>
<dbReference type="Proteomes" id="UP000193560">
    <property type="component" value="Unassembled WGS sequence"/>
</dbReference>
<dbReference type="GO" id="GO:0005829">
    <property type="term" value="C:cytosol"/>
    <property type="evidence" value="ECO:0007669"/>
    <property type="project" value="TreeGrafter"/>
</dbReference>
<evidence type="ECO:0000259" key="4">
    <source>
        <dbReference type="PROSITE" id="PS50166"/>
    </source>
</evidence>
<name>A0A1X2I3J4_9FUNG</name>
<dbReference type="InterPro" id="IPR011989">
    <property type="entry name" value="ARM-like"/>
</dbReference>
<feature type="domain" description="Importin N-terminal" evidence="4">
    <location>
        <begin position="1"/>
        <end position="60"/>
    </location>
</feature>
<dbReference type="EMBL" id="MCGE01000030">
    <property type="protein sequence ID" value="ORZ08644.1"/>
    <property type="molecule type" value="Genomic_DNA"/>
</dbReference>
<dbReference type="GO" id="GO:0005049">
    <property type="term" value="F:nuclear export signal receptor activity"/>
    <property type="evidence" value="ECO:0007669"/>
    <property type="project" value="TreeGrafter"/>
</dbReference>
<evidence type="ECO:0000256" key="2">
    <source>
        <dbReference type="ARBA" id="ARBA00022448"/>
    </source>
</evidence>
<protein>
    <submittedName>
        <fullName evidence="5">Importin</fullName>
    </submittedName>
</protein>
<evidence type="ECO:0000256" key="1">
    <source>
        <dbReference type="ARBA" id="ARBA00004123"/>
    </source>
</evidence>
<comment type="caution">
    <text evidence="5">The sequence shown here is derived from an EMBL/GenBank/DDBJ whole genome shotgun (WGS) entry which is preliminary data.</text>
</comment>
<organism evidence="5 6">
    <name type="scientific">Absidia repens</name>
    <dbReference type="NCBI Taxonomy" id="90262"/>
    <lineage>
        <taxon>Eukaryota</taxon>
        <taxon>Fungi</taxon>
        <taxon>Fungi incertae sedis</taxon>
        <taxon>Mucoromycota</taxon>
        <taxon>Mucoromycotina</taxon>
        <taxon>Mucoromycetes</taxon>
        <taxon>Mucorales</taxon>
        <taxon>Cunninghamellaceae</taxon>
        <taxon>Absidia</taxon>
    </lineage>
</organism>
<dbReference type="GO" id="GO:0006606">
    <property type="term" value="P:protein import into nucleus"/>
    <property type="evidence" value="ECO:0007669"/>
    <property type="project" value="TreeGrafter"/>
</dbReference>
<feature type="non-terminal residue" evidence="5">
    <location>
        <position position="1"/>
    </location>
</feature>
<evidence type="ECO:0000313" key="5">
    <source>
        <dbReference type="EMBL" id="ORZ08644.1"/>
    </source>
</evidence>
<dbReference type="STRING" id="90262.A0A1X2I3J4"/>
<comment type="subcellular location">
    <subcellularLocation>
        <location evidence="1">Nucleus</location>
    </subcellularLocation>
</comment>
<proteinExistence type="predicted"/>
<dbReference type="Pfam" id="PF03810">
    <property type="entry name" value="IBN_N"/>
    <property type="match status" value="1"/>
</dbReference>
<dbReference type="PROSITE" id="PS50166">
    <property type="entry name" value="IMPORTIN_B_NT"/>
    <property type="match status" value="1"/>
</dbReference>
<dbReference type="Gene3D" id="1.25.10.10">
    <property type="entry name" value="Leucine-rich Repeat Variant"/>
    <property type="match status" value="1"/>
</dbReference>